<evidence type="ECO:0000313" key="5">
    <source>
        <dbReference type="Proteomes" id="UP000399805"/>
    </source>
</evidence>
<sequence length="165" mass="17561">MIKRMTQAPETGYEPGRGPGPAKPTEEALSRLLGAHSFGALATVNRAGYPHLSTIAYAWDPAERVVRIGSALGRAKVRQLAANPRAALYVSSADHLTFAVAEGLGGVSPVSSVPGDETGRALLAMQAPFTDPEDEAAFFRNMVEDRRVVITLRVDRLHGGGLDVR</sequence>
<dbReference type="Proteomes" id="UP000399805">
    <property type="component" value="Unassembled WGS sequence"/>
</dbReference>
<gene>
    <name evidence="4" type="ORF">AA23TX_00530</name>
</gene>
<dbReference type="InterPro" id="IPR012349">
    <property type="entry name" value="Split_barrel_FMN-bd"/>
</dbReference>
<organism evidence="4 5">
    <name type="scientific">Amycolatopsis camponoti</name>
    <dbReference type="NCBI Taxonomy" id="2606593"/>
    <lineage>
        <taxon>Bacteria</taxon>
        <taxon>Bacillati</taxon>
        <taxon>Actinomycetota</taxon>
        <taxon>Actinomycetes</taxon>
        <taxon>Pseudonocardiales</taxon>
        <taxon>Pseudonocardiaceae</taxon>
        <taxon>Amycolatopsis</taxon>
    </lineage>
</organism>
<reference evidence="4 5" key="1">
    <citation type="submission" date="2019-09" db="EMBL/GenBank/DDBJ databases">
        <authorList>
            <person name="Leyn A S."/>
        </authorList>
    </citation>
    <scope>NUCLEOTIDE SEQUENCE [LARGE SCALE GENOMIC DNA]</scope>
    <source>
        <strain evidence="4">AA231_1</strain>
    </source>
</reference>
<proteinExistence type="predicted"/>
<evidence type="ECO:0000259" key="3">
    <source>
        <dbReference type="Pfam" id="PF01243"/>
    </source>
</evidence>
<keyword evidence="5" id="KW-1185">Reference proteome</keyword>
<dbReference type="Gene3D" id="2.30.110.10">
    <property type="entry name" value="Electron Transport, Fmn-binding Protein, Chain A"/>
    <property type="match status" value="1"/>
</dbReference>
<dbReference type="GO" id="GO:0016627">
    <property type="term" value="F:oxidoreductase activity, acting on the CH-CH group of donors"/>
    <property type="evidence" value="ECO:0007669"/>
    <property type="project" value="TreeGrafter"/>
</dbReference>
<feature type="region of interest" description="Disordered" evidence="2">
    <location>
        <begin position="1"/>
        <end position="25"/>
    </location>
</feature>
<dbReference type="InterPro" id="IPR052019">
    <property type="entry name" value="F420H2_bilvrd_red/Heme_oxyg"/>
</dbReference>
<evidence type="ECO:0000313" key="4">
    <source>
        <dbReference type="EMBL" id="VVJ15509.1"/>
    </source>
</evidence>
<evidence type="ECO:0000256" key="2">
    <source>
        <dbReference type="SAM" id="MobiDB-lite"/>
    </source>
</evidence>
<evidence type="ECO:0000256" key="1">
    <source>
        <dbReference type="ARBA" id="ARBA00023002"/>
    </source>
</evidence>
<feature type="domain" description="Pyridoxamine 5'-phosphate oxidase N-terminal" evidence="3">
    <location>
        <begin position="26"/>
        <end position="100"/>
    </location>
</feature>
<dbReference type="PANTHER" id="PTHR35176:SF2">
    <property type="entry name" value="F420H(2)-DEPENDENT REDUCTASE RV1155"/>
    <property type="match status" value="1"/>
</dbReference>
<dbReference type="AlphaFoldDB" id="A0A6I8LJS7"/>
<name>A0A6I8LJS7_9PSEU</name>
<dbReference type="PANTHER" id="PTHR35176">
    <property type="entry name" value="HEME OXYGENASE HI_0854-RELATED"/>
    <property type="match status" value="1"/>
</dbReference>
<dbReference type="Pfam" id="PF01243">
    <property type="entry name" value="PNPOx_N"/>
    <property type="match status" value="1"/>
</dbReference>
<dbReference type="SUPFAM" id="SSF50475">
    <property type="entry name" value="FMN-binding split barrel"/>
    <property type="match status" value="1"/>
</dbReference>
<keyword evidence="1" id="KW-0560">Oxidoreductase</keyword>
<protein>
    <submittedName>
        <fullName evidence="4">Pyridoxine 5'-phosphate oxidase</fullName>
    </submittedName>
</protein>
<dbReference type="GO" id="GO:0005829">
    <property type="term" value="C:cytosol"/>
    <property type="evidence" value="ECO:0007669"/>
    <property type="project" value="TreeGrafter"/>
</dbReference>
<dbReference type="GO" id="GO:0070967">
    <property type="term" value="F:coenzyme F420 binding"/>
    <property type="evidence" value="ECO:0007669"/>
    <property type="project" value="TreeGrafter"/>
</dbReference>
<accession>A0A6I8LJS7</accession>
<dbReference type="EMBL" id="CABVGP010000001">
    <property type="protein sequence ID" value="VVJ15509.1"/>
    <property type="molecule type" value="Genomic_DNA"/>
</dbReference>
<dbReference type="InterPro" id="IPR011576">
    <property type="entry name" value="Pyridox_Oxase_N"/>
</dbReference>